<dbReference type="Gene3D" id="3.30.200.20">
    <property type="entry name" value="Phosphorylase Kinase, domain 1"/>
    <property type="match status" value="1"/>
</dbReference>
<gene>
    <name evidence="2" type="ORF">FPE_LOCUS29736</name>
</gene>
<dbReference type="AlphaFoldDB" id="A0AAD2EBW5"/>
<dbReference type="Proteomes" id="UP000834106">
    <property type="component" value="Chromosome 18"/>
</dbReference>
<feature type="domain" description="SAWADEE" evidence="1">
    <location>
        <begin position="54"/>
        <end position="163"/>
    </location>
</feature>
<dbReference type="InterPro" id="IPR032001">
    <property type="entry name" value="SAWADEE_dom"/>
</dbReference>
<reference evidence="2" key="1">
    <citation type="submission" date="2023-05" db="EMBL/GenBank/DDBJ databases">
        <authorList>
            <person name="Huff M."/>
        </authorList>
    </citation>
    <scope>NUCLEOTIDE SEQUENCE</scope>
</reference>
<evidence type="ECO:0000313" key="2">
    <source>
        <dbReference type="EMBL" id="CAI9782306.1"/>
    </source>
</evidence>
<dbReference type="Pfam" id="PF16719">
    <property type="entry name" value="SAWADEE"/>
    <property type="match status" value="1"/>
</dbReference>
<dbReference type="PANTHER" id="PTHR36384:SF1">
    <property type="entry name" value="SAWADEE PROTEIN"/>
    <property type="match status" value="1"/>
</dbReference>
<dbReference type="PANTHER" id="PTHR36384">
    <property type="entry name" value="SAWADEE PROTEIN"/>
    <property type="match status" value="1"/>
</dbReference>
<name>A0AAD2EBW5_9LAMI</name>
<proteinExistence type="predicted"/>
<evidence type="ECO:0000259" key="1">
    <source>
        <dbReference type="Pfam" id="PF16719"/>
    </source>
</evidence>
<dbReference type="GO" id="GO:0003682">
    <property type="term" value="F:chromatin binding"/>
    <property type="evidence" value="ECO:0007669"/>
    <property type="project" value="InterPro"/>
</dbReference>
<accession>A0AAD2EBW5</accession>
<sequence length="169" mass="19093">MEMENGDNKSKMEDYEVIEHIGRGAFGAACLVLHNIEKKTKAVFGAMAYISSSAYDLEYRCDGDDAWYTVKVMTSEGGEKLTVKYLNFLDSSDITFRADQFETAEEIDELINRFRRVSRQIQDGECDKITEGMIVSASYSFRPDDRRFYDAVVEAASNDCHSFLLSGAP</sequence>
<dbReference type="EMBL" id="OU503053">
    <property type="protein sequence ID" value="CAI9782306.1"/>
    <property type="molecule type" value="Genomic_DNA"/>
</dbReference>
<evidence type="ECO:0000313" key="3">
    <source>
        <dbReference type="Proteomes" id="UP000834106"/>
    </source>
</evidence>
<organism evidence="2 3">
    <name type="scientific">Fraxinus pennsylvanica</name>
    <dbReference type="NCBI Taxonomy" id="56036"/>
    <lineage>
        <taxon>Eukaryota</taxon>
        <taxon>Viridiplantae</taxon>
        <taxon>Streptophyta</taxon>
        <taxon>Embryophyta</taxon>
        <taxon>Tracheophyta</taxon>
        <taxon>Spermatophyta</taxon>
        <taxon>Magnoliopsida</taxon>
        <taxon>eudicotyledons</taxon>
        <taxon>Gunneridae</taxon>
        <taxon>Pentapetalae</taxon>
        <taxon>asterids</taxon>
        <taxon>lamiids</taxon>
        <taxon>Lamiales</taxon>
        <taxon>Oleaceae</taxon>
        <taxon>Oleeae</taxon>
        <taxon>Fraxinus</taxon>
    </lineage>
</organism>
<keyword evidence="3" id="KW-1185">Reference proteome</keyword>
<protein>
    <recommendedName>
        <fullName evidence="1">SAWADEE domain-containing protein</fullName>
    </recommendedName>
</protein>